<dbReference type="GO" id="GO:0005524">
    <property type="term" value="F:ATP binding"/>
    <property type="evidence" value="ECO:0007669"/>
    <property type="project" value="UniProtKB-KW"/>
</dbReference>
<dbReference type="Gene3D" id="3.40.50.620">
    <property type="entry name" value="HUPs"/>
    <property type="match status" value="1"/>
</dbReference>
<evidence type="ECO:0000256" key="8">
    <source>
        <dbReference type="ARBA" id="ARBA00022842"/>
    </source>
</evidence>
<dbReference type="InterPro" id="IPR001980">
    <property type="entry name" value="PPAT"/>
</dbReference>
<reference evidence="13 14" key="1">
    <citation type="journal article" date="2014" name="Genome Announc.">
        <title>Draft Genome Sequences of Marine Flavobacterium Nonlabens Strains NR17, NR24, NR27, NR32, NR33, and Ara13.</title>
        <authorList>
            <person name="Nakanishi M."/>
            <person name="Meirelles P."/>
            <person name="Suzuki R."/>
            <person name="Takatani N."/>
            <person name="Mino S."/>
            <person name="Suda W."/>
            <person name="Oshima K."/>
            <person name="Hattori M."/>
            <person name="Ohkuma M."/>
            <person name="Hosokawa M."/>
            <person name="Miyashita K."/>
            <person name="Thompson F.L."/>
            <person name="Niwa A."/>
            <person name="Sawabe T."/>
            <person name="Sawabe T."/>
        </authorList>
    </citation>
    <scope>NUCLEOTIDE SEQUENCE [LARGE SCALE GENOMIC DNA]</scope>
    <source>
        <strain evidence="14">JCM19275</strain>
    </source>
</reference>
<dbReference type="EMBL" id="BBNT01000002">
    <property type="protein sequence ID" value="GAL74443.1"/>
    <property type="molecule type" value="Genomic_DNA"/>
</dbReference>
<keyword evidence="11" id="KW-0812">Transmembrane</keyword>
<evidence type="ECO:0000256" key="1">
    <source>
        <dbReference type="ARBA" id="ARBA00012392"/>
    </source>
</evidence>
<evidence type="ECO:0000256" key="2">
    <source>
        <dbReference type="ARBA" id="ARBA00013868"/>
    </source>
</evidence>
<protein>
    <recommendedName>
        <fullName evidence="2">Phosphopantetheine adenylyltransferase</fullName>
        <ecNumber evidence="1">2.7.7.3</ecNumber>
    </recommendedName>
</protein>
<dbReference type="AlphaFoldDB" id="A0A090WE32"/>
<evidence type="ECO:0000256" key="11">
    <source>
        <dbReference type="SAM" id="Phobius"/>
    </source>
</evidence>
<keyword evidence="8" id="KW-0460">Magnesium</keyword>
<organism evidence="13 14">
    <name type="scientific">Nonlabens ulvanivorans</name>
    <name type="common">Persicivirga ulvanivorans</name>
    <dbReference type="NCBI Taxonomy" id="906888"/>
    <lineage>
        <taxon>Bacteria</taxon>
        <taxon>Pseudomonadati</taxon>
        <taxon>Bacteroidota</taxon>
        <taxon>Flavobacteriia</taxon>
        <taxon>Flavobacteriales</taxon>
        <taxon>Flavobacteriaceae</taxon>
        <taxon>Nonlabens</taxon>
    </lineage>
</organism>
<keyword evidence="11" id="KW-0472">Membrane</keyword>
<keyword evidence="7" id="KW-0067">ATP-binding</keyword>
<dbReference type="PANTHER" id="PTHR21342:SF1">
    <property type="entry name" value="PHOSPHOPANTETHEINE ADENYLYLTRANSFERASE"/>
    <property type="match status" value="1"/>
</dbReference>
<evidence type="ECO:0000256" key="10">
    <source>
        <dbReference type="ARBA" id="ARBA00029346"/>
    </source>
</evidence>
<keyword evidence="11" id="KW-1133">Transmembrane helix</keyword>
<keyword evidence="5 13" id="KW-0548">Nucleotidyltransferase</keyword>
<dbReference type="Pfam" id="PF01467">
    <property type="entry name" value="CTP_transf_like"/>
    <property type="match status" value="1"/>
</dbReference>
<gene>
    <name evidence="13" type="ORF">JCM19275_3298</name>
</gene>
<feature type="domain" description="Cytidyltransferase-like" evidence="12">
    <location>
        <begin position="5"/>
        <end position="83"/>
    </location>
</feature>
<dbReference type="InterPro" id="IPR014729">
    <property type="entry name" value="Rossmann-like_a/b/a_fold"/>
</dbReference>
<dbReference type="PRINTS" id="PR01020">
    <property type="entry name" value="LPSBIOSNTHSS"/>
</dbReference>
<sequence length="110" mass="12820">MKRAVFPGSFDPITLGHYDIIERGLGLFDEIIIAIGVNADKKYMFSLEQRKKFIEKAFINQPKIKVMTYSGLTIDFCKKMMLALFYAVYVIQVILNLKRQLHILIVNYQK</sequence>
<keyword evidence="3" id="KW-0963">Cytoplasm</keyword>
<comment type="caution">
    <text evidence="13">The sequence shown here is derived from an EMBL/GenBank/DDBJ whole genome shotgun (WGS) entry which is preliminary data.</text>
</comment>
<evidence type="ECO:0000256" key="6">
    <source>
        <dbReference type="ARBA" id="ARBA00022741"/>
    </source>
</evidence>
<dbReference type="PANTHER" id="PTHR21342">
    <property type="entry name" value="PHOSPHOPANTETHEINE ADENYLYLTRANSFERASE"/>
    <property type="match status" value="1"/>
</dbReference>
<evidence type="ECO:0000313" key="13">
    <source>
        <dbReference type="EMBL" id="GAL74443.1"/>
    </source>
</evidence>
<dbReference type="EC" id="2.7.7.3" evidence="1"/>
<proteinExistence type="predicted"/>
<name>A0A090WE32_NONUL</name>
<dbReference type="Proteomes" id="UP000029647">
    <property type="component" value="Unassembled WGS sequence"/>
</dbReference>
<accession>A0A090WE32</accession>
<evidence type="ECO:0000256" key="3">
    <source>
        <dbReference type="ARBA" id="ARBA00022490"/>
    </source>
</evidence>
<dbReference type="InterPro" id="IPR004821">
    <property type="entry name" value="Cyt_trans-like"/>
</dbReference>
<evidence type="ECO:0000256" key="7">
    <source>
        <dbReference type="ARBA" id="ARBA00022840"/>
    </source>
</evidence>
<evidence type="ECO:0000256" key="4">
    <source>
        <dbReference type="ARBA" id="ARBA00022679"/>
    </source>
</evidence>
<evidence type="ECO:0000259" key="12">
    <source>
        <dbReference type="Pfam" id="PF01467"/>
    </source>
</evidence>
<keyword evidence="4 13" id="KW-0808">Transferase</keyword>
<dbReference type="GO" id="GO:0004595">
    <property type="term" value="F:pantetheine-phosphate adenylyltransferase activity"/>
    <property type="evidence" value="ECO:0007669"/>
    <property type="project" value="UniProtKB-EC"/>
</dbReference>
<keyword evidence="6" id="KW-0547">Nucleotide-binding</keyword>
<keyword evidence="9" id="KW-0173">Coenzyme A biosynthesis</keyword>
<dbReference type="GO" id="GO:0015937">
    <property type="term" value="P:coenzyme A biosynthetic process"/>
    <property type="evidence" value="ECO:0007669"/>
    <property type="project" value="UniProtKB-KW"/>
</dbReference>
<comment type="catalytic activity">
    <reaction evidence="10">
        <text>(R)-4'-phosphopantetheine + ATP + H(+) = 3'-dephospho-CoA + diphosphate</text>
        <dbReference type="Rhea" id="RHEA:19801"/>
        <dbReference type="ChEBI" id="CHEBI:15378"/>
        <dbReference type="ChEBI" id="CHEBI:30616"/>
        <dbReference type="ChEBI" id="CHEBI:33019"/>
        <dbReference type="ChEBI" id="CHEBI:57328"/>
        <dbReference type="ChEBI" id="CHEBI:61723"/>
        <dbReference type="EC" id="2.7.7.3"/>
    </reaction>
</comment>
<evidence type="ECO:0000313" key="14">
    <source>
        <dbReference type="Proteomes" id="UP000029647"/>
    </source>
</evidence>
<feature type="transmembrane region" description="Helical" evidence="11">
    <location>
        <begin position="80"/>
        <end position="97"/>
    </location>
</feature>
<dbReference type="NCBIfam" id="TIGR00125">
    <property type="entry name" value="cyt_tran_rel"/>
    <property type="match status" value="1"/>
</dbReference>
<evidence type="ECO:0000256" key="9">
    <source>
        <dbReference type="ARBA" id="ARBA00022993"/>
    </source>
</evidence>
<evidence type="ECO:0000256" key="5">
    <source>
        <dbReference type="ARBA" id="ARBA00022695"/>
    </source>
</evidence>
<dbReference type="SUPFAM" id="SSF52374">
    <property type="entry name" value="Nucleotidylyl transferase"/>
    <property type="match status" value="1"/>
</dbReference>